<comment type="caution">
    <text evidence="2">The sequence shown here is derived from an EMBL/GenBank/DDBJ whole genome shotgun (WGS) entry which is preliminary data.</text>
</comment>
<evidence type="ECO:0000313" key="3">
    <source>
        <dbReference type="Proteomes" id="UP000092651"/>
    </source>
</evidence>
<name>A0A1B8ZZF0_9FLAO</name>
<feature type="chain" id="PRO_5008621418" evidence="1">
    <location>
        <begin position="18"/>
        <end position="121"/>
    </location>
</feature>
<reference evidence="2 3" key="1">
    <citation type="submission" date="2016-07" db="EMBL/GenBank/DDBJ databases">
        <authorList>
            <person name="Jeong J.-J."/>
            <person name="Kim D.W."/>
            <person name="Sang M.K."/>
            <person name="Choi I.-G."/>
            <person name="Kim K.D."/>
        </authorList>
    </citation>
    <scope>NUCLEOTIDE SEQUENCE [LARGE SCALE GENOMIC DNA]</scope>
    <source>
        <strain evidence="2 3">UTM-3</strain>
    </source>
</reference>
<gene>
    <name evidence="2" type="ORF">BBI01_00350</name>
</gene>
<evidence type="ECO:0000313" key="2">
    <source>
        <dbReference type="EMBL" id="OCA76950.1"/>
    </source>
</evidence>
<proteinExistence type="predicted"/>
<protein>
    <submittedName>
        <fullName evidence="2">Uncharacterized protein</fullName>
    </submittedName>
</protein>
<dbReference type="Proteomes" id="UP000092651">
    <property type="component" value="Unassembled WGS sequence"/>
</dbReference>
<accession>A0A1B8ZZF0</accession>
<dbReference type="OrthoDB" id="1263662at2"/>
<feature type="signal peptide" evidence="1">
    <location>
        <begin position="1"/>
        <end position="17"/>
    </location>
</feature>
<organism evidence="2 3">
    <name type="scientific">Chryseobacterium artocarpi</name>
    <dbReference type="NCBI Taxonomy" id="1414727"/>
    <lineage>
        <taxon>Bacteria</taxon>
        <taxon>Pseudomonadati</taxon>
        <taxon>Bacteroidota</taxon>
        <taxon>Flavobacteriia</taxon>
        <taxon>Flavobacteriales</taxon>
        <taxon>Weeksellaceae</taxon>
        <taxon>Chryseobacterium group</taxon>
        <taxon>Chryseobacterium</taxon>
    </lineage>
</organism>
<keyword evidence="1" id="KW-0732">Signal</keyword>
<evidence type="ECO:0000256" key="1">
    <source>
        <dbReference type="SAM" id="SignalP"/>
    </source>
</evidence>
<sequence>MKYLLFILLFLSSGMNAQLKKATPGKVKKIEKKAGFKKNKKAGVKKYAMKAFRDEDIKRIINLSQQNDAPKKEIVKKNNSGGGAIIHEEISSMKYRMYLFIGMDAGKESSLYDEKLIIREI</sequence>
<keyword evidence="3" id="KW-1185">Reference proteome</keyword>
<dbReference type="RefSeq" id="WP_065392707.1">
    <property type="nucleotide sequence ID" value="NZ_MAYH01000001.1"/>
</dbReference>
<dbReference type="AlphaFoldDB" id="A0A1B8ZZF0"/>
<dbReference type="EMBL" id="MAYH01000001">
    <property type="protein sequence ID" value="OCA76950.1"/>
    <property type="molecule type" value="Genomic_DNA"/>
</dbReference>